<gene>
    <name evidence="2" type="ORF">BDW02DRAFT_248290</name>
</gene>
<dbReference type="AlphaFoldDB" id="A0A6A5KK01"/>
<feature type="chain" id="PRO_5025358372" evidence="1">
    <location>
        <begin position="19"/>
        <end position="397"/>
    </location>
</feature>
<evidence type="ECO:0000313" key="2">
    <source>
        <dbReference type="EMBL" id="KAF1836207.1"/>
    </source>
</evidence>
<protein>
    <submittedName>
        <fullName evidence="2">Uncharacterized protein</fullName>
    </submittedName>
</protein>
<name>A0A6A5KK01_9PLEO</name>
<evidence type="ECO:0000313" key="3">
    <source>
        <dbReference type="Proteomes" id="UP000800040"/>
    </source>
</evidence>
<sequence>MQYLKAISLAGLWAAVSAAPTPPAPSSSSSSLRVAHPIPVEKIPAEVKDWYWSGYSAGYDTGLAEGEYSVHGMTSDGEGGLTTDDEDEQEYYIDRDHIDPYDRDPASLFNTVGFHRRSELPTASGNEGSGLTTAKEEAGSSFDPLADWLDDIEKYYSQPGHGTNALAQVVHDDDDNYNEHAKSDASPSHVEIQVCKPVRHECCDTCKCRRPYWYTYTCATLPLLPTETLHPRATAPMNPHDQNIHRVGAAEFDLVQGGPVVPYSEVVHRIHAQYPSAALEPLPNEVCKEVAPSADVNDGYVTPFWFCASKPEYFDPGTDRPLPTITFVPTAMFDALPGALTTLGALLVLEQGNHPAENFSLEFGRYGSDTPCLGTVVECLYALPCWQSQWTCEAVSE</sequence>
<dbReference type="Proteomes" id="UP000800040">
    <property type="component" value="Unassembled WGS sequence"/>
</dbReference>
<organism evidence="2 3">
    <name type="scientific">Decorospora gaudefroyi</name>
    <dbReference type="NCBI Taxonomy" id="184978"/>
    <lineage>
        <taxon>Eukaryota</taxon>
        <taxon>Fungi</taxon>
        <taxon>Dikarya</taxon>
        <taxon>Ascomycota</taxon>
        <taxon>Pezizomycotina</taxon>
        <taxon>Dothideomycetes</taxon>
        <taxon>Pleosporomycetidae</taxon>
        <taxon>Pleosporales</taxon>
        <taxon>Pleosporineae</taxon>
        <taxon>Pleosporaceae</taxon>
        <taxon>Decorospora</taxon>
    </lineage>
</organism>
<proteinExistence type="predicted"/>
<feature type="signal peptide" evidence="1">
    <location>
        <begin position="1"/>
        <end position="18"/>
    </location>
</feature>
<reference evidence="2" key="1">
    <citation type="submission" date="2020-01" db="EMBL/GenBank/DDBJ databases">
        <authorList>
            <consortium name="DOE Joint Genome Institute"/>
            <person name="Haridas S."/>
            <person name="Albert R."/>
            <person name="Binder M."/>
            <person name="Bloem J."/>
            <person name="Labutti K."/>
            <person name="Salamov A."/>
            <person name="Andreopoulos B."/>
            <person name="Baker S.E."/>
            <person name="Barry K."/>
            <person name="Bills G."/>
            <person name="Bluhm B.H."/>
            <person name="Cannon C."/>
            <person name="Castanera R."/>
            <person name="Culley D.E."/>
            <person name="Daum C."/>
            <person name="Ezra D."/>
            <person name="Gonzalez J.B."/>
            <person name="Henrissat B."/>
            <person name="Kuo A."/>
            <person name="Liang C."/>
            <person name="Lipzen A."/>
            <person name="Lutzoni F."/>
            <person name="Magnuson J."/>
            <person name="Mondo S."/>
            <person name="Nolan M."/>
            <person name="Ohm R."/>
            <person name="Pangilinan J."/>
            <person name="Park H.-J."/>
            <person name="Ramirez L."/>
            <person name="Alfaro M."/>
            <person name="Sun H."/>
            <person name="Tritt A."/>
            <person name="Yoshinaga Y."/>
            <person name="Zwiers L.-H."/>
            <person name="Turgeon B.G."/>
            <person name="Goodwin S.B."/>
            <person name="Spatafora J.W."/>
            <person name="Crous P.W."/>
            <person name="Grigoriev I.V."/>
        </authorList>
    </citation>
    <scope>NUCLEOTIDE SEQUENCE</scope>
    <source>
        <strain evidence="2">P77</strain>
    </source>
</reference>
<accession>A0A6A5KK01</accession>
<keyword evidence="3" id="KW-1185">Reference proteome</keyword>
<keyword evidence="1" id="KW-0732">Signal</keyword>
<dbReference type="EMBL" id="ML975276">
    <property type="protein sequence ID" value="KAF1836207.1"/>
    <property type="molecule type" value="Genomic_DNA"/>
</dbReference>
<evidence type="ECO:0000256" key="1">
    <source>
        <dbReference type="SAM" id="SignalP"/>
    </source>
</evidence>